<dbReference type="eggNOG" id="ENOG502SQ0U">
    <property type="taxonomic scope" value="Eukaryota"/>
</dbReference>
<dbReference type="PANTHER" id="PTHR43130:SF7">
    <property type="entry name" value="DJ-1_PFPI DOMAIN-CONTAINING PROTEIN"/>
    <property type="match status" value="1"/>
</dbReference>
<dbReference type="InterPro" id="IPR029062">
    <property type="entry name" value="Class_I_gatase-like"/>
</dbReference>
<proteinExistence type="predicted"/>
<organism evidence="2">
    <name type="scientific">Talaromyces marneffei PM1</name>
    <dbReference type="NCBI Taxonomy" id="1077442"/>
    <lineage>
        <taxon>Eukaryota</taxon>
        <taxon>Fungi</taxon>
        <taxon>Dikarya</taxon>
        <taxon>Ascomycota</taxon>
        <taxon>Pezizomycotina</taxon>
        <taxon>Eurotiomycetes</taxon>
        <taxon>Eurotiomycetidae</taxon>
        <taxon>Eurotiales</taxon>
        <taxon>Trichocomaceae</taxon>
        <taxon>Talaromyces</taxon>
        <taxon>Talaromyces sect. Talaromyces</taxon>
    </lineage>
</organism>
<name>A0A093US75_TALMA</name>
<protein>
    <submittedName>
        <fullName evidence="2">Isonitrile hydratase</fullName>
    </submittedName>
</protein>
<gene>
    <name evidence="2" type="ORF">GQ26_0410800</name>
</gene>
<sequence>MAPARFGIPLFEYQALDVIGPLDVIAGTNTALLKHYEDNNLIPKGLHEHGLELEFYHISDITNKSKPTNLELENLDVVATVTTADCPQIDYLLIGGPLPTFKLSEEMSTFIRDRVTKGEIKTIFTTCTGAAVLAQTGLLDGKRATVNMGMIDIARQMYPAVNWAQKTDKDNWVIDGNIWTANGACTGMDMFAHWLIQECGLELAKFQFGTLGYAPRGIDGQLLSL</sequence>
<reference evidence="2" key="2">
    <citation type="journal article" date="2014" name="PLoS Genet.">
        <title>Signature gene expression reveals novel clues to the molecular mechanisms of dimorphic transition in Penicillium marneffei.</title>
        <authorList>
            <person name="Yang E."/>
            <person name="Wang G."/>
            <person name="Cai J."/>
            <person name="Woo P.C."/>
            <person name="Lau S.K."/>
            <person name="Yuen K.-Y."/>
            <person name="Chow W.-N."/>
            <person name="Lin X."/>
        </authorList>
    </citation>
    <scope>NUCLEOTIDE SEQUENCE</scope>
    <source>
        <strain evidence="2">PM1</strain>
    </source>
</reference>
<accession>A0A093US75</accession>
<dbReference type="Pfam" id="PF01965">
    <property type="entry name" value="DJ-1_PfpI"/>
    <property type="match status" value="1"/>
</dbReference>
<dbReference type="Gene3D" id="3.40.50.880">
    <property type="match status" value="1"/>
</dbReference>
<dbReference type="SUPFAM" id="SSF52317">
    <property type="entry name" value="Class I glutamine amidotransferase-like"/>
    <property type="match status" value="1"/>
</dbReference>
<dbReference type="EMBL" id="JPOX01000041">
    <property type="protein sequence ID" value="KFX42790.1"/>
    <property type="molecule type" value="Genomic_DNA"/>
</dbReference>
<dbReference type="PANTHER" id="PTHR43130">
    <property type="entry name" value="ARAC-FAMILY TRANSCRIPTIONAL REGULATOR"/>
    <property type="match status" value="1"/>
</dbReference>
<evidence type="ECO:0000259" key="1">
    <source>
        <dbReference type="Pfam" id="PF01965"/>
    </source>
</evidence>
<dbReference type="InterPro" id="IPR002818">
    <property type="entry name" value="DJ-1/PfpI"/>
</dbReference>
<evidence type="ECO:0000313" key="2">
    <source>
        <dbReference type="EMBL" id="KFX42790.1"/>
    </source>
</evidence>
<dbReference type="AlphaFoldDB" id="A0A093US75"/>
<feature type="domain" description="DJ-1/PfpI" evidence="1">
    <location>
        <begin position="76"/>
        <end position="191"/>
    </location>
</feature>
<dbReference type="HOGENOM" id="CLU_000445_44_8_1"/>
<comment type="caution">
    <text evidence="2">The sequence shown here is derived from an EMBL/GenBank/DDBJ whole genome shotgun (WGS) entry which is preliminary data.</text>
</comment>
<reference key="1">
    <citation type="journal article" date="2014" name="PLoS Genet.">
        <title>Signature Gene Expression Reveals Novel Clues to the Molecular Mechanisms of Dimorphic Transition in Penicillium marneffei.</title>
        <authorList>
            <person name="Yang E."/>
            <person name="Wang G."/>
            <person name="Cai J."/>
            <person name="Woo P.C."/>
            <person name="Lau S.K."/>
            <person name="Yuen K.-Y."/>
            <person name="Chow W.-N."/>
            <person name="Lin X."/>
        </authorList>
    </citation>
    <scope>NUCLEOTIDE SEQUENCE [LARGE SCALE GENOMIC DNA]</scope>
    <source>
        <strain>PM1</strain>
    </source>
</reference>
<dbReference type="InterPro" id="IPR052158">
    <property type="entry name" value="INH-QAR"/>
</dbReference>